<feature type="transmembrane region" description="Helical" evidence="4">
    <location>
        <begin position="257"/>
        <end position="275"/>
    </location>
</feature>
<gene>
    <name evidence="6" type="ORF">SAMN02745126_04999</name>
</gene>
<sequence>MSTIDETRIDETPAAPASGLKRLLDRLGIHYGWAVAAATFLTMLSTAGAMGSAGVLIEPLQAEFGWTNAEISSALAVRLVLFGLMGPFAAALMNRFGVRQVVLTAIVTISAGLLGSFFMTQIWQLMILWGVIVGLGTGMTALVLGATVATRWFSKRRGLVVGMMTASNATGQLVFLPLLANLTTSLGWRPALTFVLIVLGLAFVLVLLLMKNYPADVGLPPYGEAAIVPPPAEQHGLGVLLMAPIVALRDAVRTQTFWVLFLTFFICGLSTNGLIQTHWVSLCGDFGIVPVGAASMLAVIGIFDFIGTITSGWLSDRYDNRWLLFWFYGLRGLSLLYLPFSNFSIVSLSVFAVFYGLDWVATVPPTVKLAAERFGRDRVPLIFGWIFTGHQLGAATAAFTAGTTRTEFGTYLPALFGAGAFCMIASLLVISLSRSPKPAIVAAPA</sequence>
<feature type="transmembrane region" description="Helical" evidence="4">
    <location>
        <begin position="101"/>
        <end position="120"/>
    </location>
</feature>
<keyword evidence="3 4" id="KW-0472">Membrane</keyword>
<feature type="transmembrane region" description="Helical" evidence="4">
    <location>
        <begin position="126"/>
        <end position="146"/>
    </location>
</feature>
<dbReference type="EMBL" id="FUWJ01000009">
    <property type="protein sequence ID" value="SKA30627.1"/>
    <property type="molecule type" value="Genomic_DNA"/>
</dbReference>
<dbReference type="STRING" id="225324.SAMN02745126_04999"/>
<feature type="transmembrane region" description="Helical" evidence="4">
    <location>
        <begin position="322"/>
        <end position="340"/>
    </location>
</feature>
<keyword evidence="2 4" id="KW-1133">Transmembrane helix</keyword>
<feature type="transmembrane region" description="Helical" evidence="4">
    <location>
        <begin position="346"/>
        <end position="367"/>
    </location>
</feature>
<name>A0A1T4SR25_9HYPH</name>
<feature type="transmembrane region" description="Helical" evidence="4">
    <location>
        <begin position="31"/>
        <end position="55"/>
    </location>
</feature>
<evidence type="ECO:0000313" key="6">
    <source>
        <dbReference type="EMBL" id="SKA30627.1"/>
    </source>
</evidence>
<feature type="transmembrane region" description="Helical" evidence="4">
    <location>
        <begin position="287"/>
        <end position="310"/>
    </location>
</feature>
<dbReference type="PANTHER" id="PTHR11360:SF290">
    <property type="entry name" value="MONOCARBOXYLATE MFS PERMEASE"/>
    <property type="match status" value="1"/>
</dbReference>
<dbReference type="AlphaFoldDB" id="A0A1T4SR25"/>
<dbReference type="CDD" id="cd17355">
    <property type="entry name" value="MFS_YcxA_like"/>
    <property type="match status" value="1"/>
</dbReference>
<dbReference type="RefSeq" id="WP_085936749.1">
    <property type="nucleotide sequence ID" value="NZ_FUWJ01000009.1"/>
</dbReference>
<organism evidence="6 7">
    <name type="scientific">Enhydrobacter aerosaccus</name>
    <dbReference type="NCBI Taxonomy" id="225324"/>
    <lineage>
        <taxon>Bacteria</taxon>
        <taxon>Pseudomonadati</taxon>
        <taxon>Pseudomonadota</taxon>
        <taxon>Alphaproteobacteria</taxon>
        <taxon>Hyphomicrobiales</taxon>
        <taxon>Enhydrobacter</taxon>
    </lineage>
</organism>
<feature type="transmembrane region" description="Helical" evidence="4">
    <location>
        <begin position="411"/>
        <end position="430"/>
    </location>
</feature>
<keyword evidence="7" id="KW-1185">Reference proteome</keyword>
<feature type="transmembrane region" description="Helical" evidence="4">
    <location>
        <begin position="75"/>
        <end position="94"/>
    </location>
</feature>
<dbReference type="Pfam" id="PF07690">
    <property type="entry name" value="MFS_1"/>
    <property type="match status" value="1"/>
</dbReference>
<dbReference type="OrthoDB" id="146345at2"/>
<evidence type="ECO:0000256" key="4">
    <source>
        <dbReference type="SAM" id="Phobius"/>
    </source>
</evidence>
<evidence type="ECO:0000259" key="5">
    <source>
        <dbReference type="PROSITE" id="PS50850"/>
    </source>
</evidence>
<dbReference type="InterPro" id="IPR050327">
    <property type="entry name" value="Proton-linked_MCT"/>
</dbReference>
<feature type="transmembrane region" description="Helical" evidence="4">
    <location>
        <begin position="379"/>
        <end position="399"/>
    </location>
</feature>
<feature type="transmembrane region" description="Helical" evidence="4">
    <location>
        <begin position="191"/>
        <end position="210"/>
    </location>
</feature>
<proteinExistence type="predicted"/>
<dbReference type="PANTHER" id="PTHR11360">
    <property type="entry name" value="MONOCARBOXYLATE TRANSPORTER"/>
    <property type="match status" value="1"/>
</dbReference>
<dbReference type="Gene3D" id="1.20.1250.20">
    <property type="entry name" value="MFS general substrate transporter like domains"/>
    <property type="match status" value="2"/>
</dbReference>
<feature type="transmembrane region" description="Helical" evidence="4">
    <location>
        <begin position="158"/>
        <end position="179"/>
    </location>
</feature>
<accession>A0A1T4SR25</accession>
<dbReference type="GO" id="GO:0022857">
    <property type="term" value="F:transmembrane transporter activity"/>
    <property type="evidence" value="ECO:0007669"/>
    <property type="project" value="InterPro"/>
</dbReference>
<feature type="domain" description="Major facilitator superfamily (MFS) profile" evidence="5">
    <location>
        <begin position="31"/>
        <end position="437"/>
    </location>
</feature>
<dbReference type="InterPro" id="IPR036259">
    <property type="entry name" value="MFS_trans_sf"/>
</dbReference>
<dbReference type="SUPFAM" id="SSF103473">
    <property type="entry name" value="MFS general substrate transporter"/>
    <property type="match status" value="1"/>
</dbReference>
<reference evidence="7" key="1">
    <citation type="submission" date="2017-02" db="EMBL/GenBank/DDBJ databases">
        <authorList>
            <person name="Varghese N."/>
            <person name="Submissions S."/>
        </authorList>
    </citation>
    <scope>NUCLEOTIDE SEQUENCE [LARGE SCALE GENOMIC DNA]</scope>
    <source>
        <strain evidence="7">ATCC 27094</strain>
    </source>
</reference>
<dbReference type="PROSITE" id="PS50850">
    <property type="entry name" value="MFS"/>
    <property type="match status" value="1"/>
</dbReference>
<evidence type="ECO:0000313" key="7">
    <source>
        <dbReference type="Proteomes" id="UP000190092"/>
    </source>
</evidence>
<evidence type="ECO:0000256" key="2">
    <source>
        <dbReference type="ARBA" id="ARBA00022989"/>
    </source>
</evidence>
<evidence type="ECO:0000256" key="1">
    <source>
        <dbReference type="ARBA" id="ARBA00022692"/>
    </source>
</evidence>
<evidence type="ECO:0000256" key="3">
    <source>
        <dbReference type="ARBA" id="ARBA00023136"/>
    </source>
</evidence>
<dbReference type="InterPro" id="IPR020846">
    <property type="entry name" value="MFS_dom"/>
</dbReference>
<protein>
    <submittedName>
        <fullName evidence="6">Major Facilitator Superfamily protein</fullName>
    </submittedName>
</protein>
<dbReference type="Proteomes" id="UP000190092">
    <property type="component" value="Unassembled WGS sequence"/>
</dbReference>
<dbReference type="InterPro" id="IPR011701">
    <property type="entry name" value="MFS"/>
</dbReference>
<keyword evidence="1 4" id="KW-0812">Transmembrane</keyword>